<evidence type="ECO:0000313" key="13">
    <source>
        <dbReference type="EMBL" id="CAE8581546.1"/>
    </source>
</evidence>
<evidence type="ECO:0000256" key="9">
    <source>
        <dbReference type="ARBA" id="ARBA00023136"/>
    </source>
</evidence>
<dbReference type="Proteomes" id="UP000654075">
    <property type="component" value="Unassembled WGS sequence"/>
</dbReference>
<feature type="transmembrane region" description="Helical" evidence="12">
    <location>
        <begin position="361"/>
        <end position="381"/>
    </location>
</feature>
<reference evidence="13" key="1">
    <citation type="submission" date="2021-02" db="EMBL/GenBank/DDBJ databases">
        <authorList>
            <person name="Dougan E. K."/>
            <person name="Rhodes N."/>
            <person name="Thang M."/>
            <person name="Chan C."/>
        </authorList>
    </citation>
    <scope>NUCLEOTIDE SEQUENCE</scope>
</reference>
<proteinExistence type="predicted"/>
<evidence type="ECO:0000256" key="3">
    <source>
        <dbReference type="ARBA" id="ARBA00021242"/>
    </source>
</evidence>
<comment type="caution">
    <text evidence="13">The sequence shown here is derived from an EMBL/GenBank/DDBJ whole genome shotgun (WGS) entry which is preliminary data.</text>
</comment>
<dbReference type="OrthoDB" id="439578at2759"/>
<keyword evidence="7 12" id="KW-1133">Transmembrane helix</keyword>
<feature type="transmembrane region" description="Helical" evidence="12">
    <location>
        <begin position="83"/>
        <end position="101"/>
    </location>
</feature>
<dbReference type="EMBL" id="CAJNNV010000131">
    <property type="protein sequence ID" value="CAE8581546.1"/>
    <property type="molecule type" value="Genomic_DNA"/>
</dbReference>
<dbReference type="PANTHER" id="PTHR23516:SF1">
    <property type="entry name" value="MOLYBDATE-ANION TRANSPORTER"/>
    <property type="match status" value="1"/>
</dbReference>
<evidence type="ECO:0000256" key="2">
    <source>
        <dbReference type="ARBA" id="ARBA00004651"/>
    </source>
</evidence>
<feature type="transmembrane region" description="Helical" evidence="12">
    <location>
        <begin position="212"/>
        <end position="235"/>
    </location>
</feature>
<gene>
    <name evidence="13" type="ORF">PGLA1383_LOCUS570</name>
</gene>
<dbReference type="InterPro" id="IPR036259">
    <property type="entry name" value="MFS_trans_sf"/>
</dbReference>
<feature type="transmembrane region" description="Helical" evidence="12">
    <location>
        <begin position="136"/>
        <end position="158"/>
    </location>
</feature>
<evidence type="ECO:0000256" key="12">
    <source>
        <dbReference type="SAM" id="Phobius"/>
    </source>
</evidence>
<dbReference type="CDD" id="cd17487">
    <property type="entry name" value="MFS_MFSD5_like"/>
    <property type="match status" value="1"/>
</dbReference>
<keyword evidence="9 12" id="KW-0472">Membrane</keyword>
<name>A0A813D042_POLGL</name>
<evidence type="ECO:0000256" key="7">
    <source>
        <dbReference type="ARBA" id="ARBA00022989"/>
    </source>
</evidence>
<feature type="transmembrane region" description="Helical" evidence="12">
    <location>
        <begin position="6"/>
        <end position="25"/>
    </location>
</feature>
<comment type="subcellular location">
    <subcellularLocation>
        <location evidence="2">Cell membrane</location>
        <topology evidence="2">Multi-pass membrane protein</topology>
    </subcellularLocation>
</comment>
<dbReference type="GO" id="GO:0005886">
    <property type="term" value="C:plasma membrane"/>
    <property type="evidence" value="ECO:0007669"/>
    <property type="project" value="UniProtKB-SubCell"/>
</dbReference>
<dbReference type="PANTHER" id="PTHR23516">
    <property type="entry name" value="SAM (S-ADENOSYL METHIONINE) TRANSPORTER"/>
    <property type="match status" value="1"/>
</dbReference>
<comment type="function">
    <text evidence="1">Mediates high-affinity intracellular uptake of the rare oligo-element molybdenum.</text>
</comment>
<evidence type="ECO:0000256" key="8">
    <source>
        <dbReference type="ARBA" id="ARBA00023065"/>
    </source>
</evidence>
<protein>
    <recommendedName>
        <fullName evidence="3">Molybdate-anion transporter</fullName>
    </recommendedName>
    <alternativeName>
        <fullName evidence="10">Major facilitator superfamily domain-containing protein 5</fullName>
    </alternativeName>
    <alternativeName>
        <fullName evidence="11">Molybdate transporter 2 homolog</fullName>
    </alternativeName>
</protein>
<evidence type="ECO:0000256" key="11">
    <source>
        <dbReference type="ARBA" id="ARBA00032555"/>
    </source>
</evidence>
<dbReference type="AlphaFoldDB" id="A0A813D042"/>
<organism evidence="13 14">
    <name type="scientific">Polarella glacialis</name>
    <name type="common">Dinoflagellate</name>
    <dbReference type="NCBI Taxonomy" id="89957"/>
    <lineage>
        <taxon>Eukaryota</taxon>
        <taxon>Sar</taxon>
        <taxon>Alveolata</taxon>
        <taxon>Dinophyceae</taxon>
        <taxon>Suessiales</taxon>
        <taxon>Suessiaceae</taxon>
        <taxon>Polarella</taxon>
    </lineage>
</organism>
<accession>A0A813D042</accession>
<feature type="transmembrane region" description="Helical" evidence="12">
    <location>
        <begin position="46"/>
        <end position="63"/>
    </location>
</feature>
<evidence type="ECO:0000256" key="5">
    <source>
        <dbReference type="ARBA" id="ARBA00022475"/>
    </source>
</evidence>
<keyword evidence="14" id="KW-1185">Reference proteome</keyword>
<feature type="transmembrane region" description="Helical" evidence="12">
    <location>
        <begin position="393"/>
        <end position="412"/>
    </location>
</feature>
<keyword evidence="8" id="KW-0406">Ion transport</keyword>
<feature type="transmembrane region" description="Helical" evidence="12">
    <location>
        <begin position="113"/>
        <end position="130"/>
    </location>
</feature>
<evidence type="ECO:0000256" key="4">
    <source>
        <dbReference type="ARBA" id="ARBA00022448"/>
    </source>
</evidence>
<evidence type="ECO:0000256" key="10">
    <source>
        <dbReference type="ARBA" id="ARBA00030646"/>
    </source>
</evidence>
<evidence type="ECO:0000256" key="6">
    <source>
        <dbReference type="ARBA" id="ARBA00022692"/>
    </source>
</evidence>
<dbReference type="OMA" id="CCGWVVL"/>
<dbReference type="InterPro" id="IPR008509">
    <property type="entry name" value="MOT2/MFSD5"/>
</dbReference>
<sequence length="477" mass="51290">MLDPSFIQLSFIACAAITGIVMWAGREVRKQGGTEAPAASKEFKSFQRLYLTVYLVAMFADWLQGPYVYALYASYGFTAGDNATLFVAGFGSSMIFGTFIGSMADRIGRKKSASLYCVLYIVSCMTKHVSSYPMLMIGRVTGGIATSLLFSVFDSWLVCEHNARGFPSELLSGTFGLAIFGNSIVAITAGFVSQFAADMMPLSPPPGESPQIHVGGYCGPFDVSICCLIACGLLISSTWTENYGEQQSAVKTTQIEAIKEAGQIVLDSPDILCCGIVCSLFEASMFIFVFQWTPLVTDPVGPKPPYGTIFAVFMVACMLGSRLFSLATQFMKVERVGQGLLAIALFAHAIPVLSTDNTTCFLAFLLFELSVGIYFPMMGTLKSTIVPEGARSTIYNLYRVPLNFIVVGALCVKIEARTAFMFTSVLLTAALVAQTSLVAIIGSGRNAKASYESVGGKMDDMEMGAETVGAPQEVEHH</sequence>
<feature type="transmembrane region" description="Helical" evidence="12">
    <location>
        <begin position="418"/>
        <end position="441"/>
    </location>
</feature>
<feature type="transmembrane region" description="Helical" evidence="12">
    <location>
        <begin position="271"/>
        <end position="293"/>
    </location>
</feature>
<feature type="transmembrane region" description="Helical" evidence="12">
    <location>
        <begin position="170"/>
        <end position="192"/>
    </location>
</feature>
<evidence type="ECO:0000313" key="14">
    <source>
        <dbReference type="Proteomes" id="UP000654075"/>
    </source>
</evidence>
<dbReference type="GO" id="GO:0006811">
    <property type="term" value="P:monoatomic ion transport"/>
    <property type="evidence" value="ECO:0007669"/>
    <property type="project" value="UniProtKB-KW"/>
</dbReference>
<keyword evidence="6 12" id="KW-0812">Transmembrane</keyword>
<dbReference type="Gene3D" id="1.20.1250.20">
    <property type="entry name" value="MFS general substrate transporter like domains"/>
    <property type="match status" value="1"/>
</dbReference>
<dbReference type="SUPFAM" id="SSF103473">
    <property type="entry name" value="MFS general substrate transporter"/>
    <property type="match status" value="1"/>
</dbReference>
<dbReference type="Pfam" id="PF05631">
    <property type="entry name" value="MFS_5"/>
    <property type="match status" value="1"/>
</dbReference>
<feature type="transmembrane region" description="Helical" evidence="12">
    <location>
        <begin position="305"/>
        <end position="324"/>
    </location>
</feature>
<keyword evidence="5" id="KW-1003">Cell membrane</keyword>
<dbReference type="GO" id="GO:0015098">
    <property type="term" value="F:molybdate ion transmembrane transporter activity"/>
    <property type="evidence" value="ECO:0007669"/>
    <property type="project" value="InterPro"/>
</dbReference>
<keyword evidence="4" id="KW-0813">Transport</keyword>
<evidence type="ECO:0000256" key="1">
    <source>
        <dbReference type="ARBA" id="ARBA00003019"/>
    </source>
</evidence>